<keyword evidence="2" id="KW-0812">Transmembrane</keyword>
<accession>A0A182WQC0</accession>
<keyword evidence="4" id="KW-1185">Reference proteome</keyword>
<reference evidence="3" key="2">
    <citation type="submission" date="2020-05" db="UniProtKB">
        <authorList>
            <consortium name="EnsemblMetazoa"/>
        </authorList>
    </citation>
    <scope>IDENTIFICATION</scope>
    <source>
        <strain evidence="3">MINIMUS1</strain>
    </source>
</reference>
<protein>
    <submittedName>
        <fullName evidence="3">Uncharacterized protein</fullName>
    </submittedName>
</protein>
<dbReference type="EnsemblMetazoa" id="AMIN014845-RA">
    <property type="protein sequence ID" value="AMIN014845-PA"/>
    <property type="gene ID" value="AMIN014845"/>
</dbReference>
<reference evidence="4" key="1">
    <citation type="submission" date="2013-03" db="EMBL/GenBank/DDBJ databases">
        <title>The Genome Sequence of Anopheles minimus MINIMUS1.</title>
        <authorList>
            <consortium name="The Broad Institute Genomics Platform"/>
            <person name="Neafsey D.E."/>
            <person name="Walton C."/>
            <person name="Walker B."/>
            <person name="Young S.K."/>
            <person name="Zeng Q."/>
            <person name="Gargeya S."/>
            <person name="Fitzgerald M."/>
            <person name="Haas B."/>
            <person name="Abouelleil A."/>
            <person name="Allen A.W."/>
            <person name="Alvarado L."/>
            <person name="Arachchi H.M."/>
            <person name="Berlin A.M."/>
            <person name="Chapman S.B."/>
            <person name="Gainer-Dewar J."/>
            <person name="Goldberg J."/>
            <person name="Griggs A."/>
            <person name="Gujja S."/>
            <person name="Hansen M."/>
            <person name="Howarth C."/>
            <person name="Imamovic A."/>
            <person name="Ireland A."/>
            <person name="Larimer J."/>
            <person name="McCowan C."/>
            <person name="Murphy C."/>
            <person name="Pearson M."/>
            <person name="Poon T.W."/>
            <person name="Priest M."/>
            <person name="Roberts A."/>
            <person name="Saif S."/>
            <person name="Shea T."/>
            <person name="Sisk P."/>
            <person name="Sykes S."/>
            <person name="Wortman J."/>
            <person name="Nusbaum C."/>
            <person name="Birren B."/>
        </authorList>
    </citation>
    <scope>NUCLEOTIDE SEQUENCE [LARGE SCALE GENOMIC DNA]</scope>
    <source>
        <strain evidence="4">MINIMUS1</strain>
    </source>
</reference>
<dbReference type="Proteomes" id="UP000075920">
    <property type="component" value="Unassembled WGS sequence"/>
</dbReference>
<evidence type="ECO:0000256" key="2">
    <source>
        <dbReference type="SAM" id="Phobius"/>
    </source>
</evidence>
<dbReference type="AlphaFoldDB" id="A0A182WQC0"/>
<keyword evidence="2" id="KW-0472">Membrane</keyword>
<keyword evidence="2" id="KW-1133">Transmembrane helix</keyword>
<feature type="coiled-coil region" evidence="1">
    <location>
        <begin position="164"/>
        <end position="212"/>
    </location>
</feature>
<keyword evidence="1" id="KW-0175">Coiled coil</keyword>
<name>A0A182WQC0_9DIPT</name>
<evidence type="ECO:0000313" key="3">
    <source>
        <dbReference type="EnsemblMetazoa" id="AMIN014845-PA"/>
    </source>
</evidence>
<evidence type="ECO:0000256" key="1">
    <source>
        <dbReference type="SAM" id="Coils"/>
    </source>
</evidence>
<sequence length="220" mass="25541">MTLYFSLVPRTIRLSFTLLVLFFSGGFINMAFERVFPVLLLLIPLAVDGWLIKETTCGTIQDQLRLIDHAIDDAAHTIQMDPFYTSKTVDARLTLLMRSYKNILDSFEQHRKQVSTFVQGKFKQFNIPVDDLEENTMQLEKIFSVVEYRNALQRLEVVKQKRSNKNIATELDQQQSVLQGLEQTQQQLRMQLEDSNIRHDQLKILNRKLQANIDHNSAAV</sequence>
<feature type="transmembrane region" description="Helical" evidence="2">
    <location>
        <begin position="12"/>
        <end position="28"/>
    </location>
</feature>
<proteinExistence type="predicted"/>
<evidence type="ECO:0000313" key="4">
    <source>
        <dbReference type="Proteomes" id="UP000075920"/>
    </source>
</evidence>
<dbReference type="VEuPathDB" id="VectorBase:AMIN014845"/>
<organism evidence="3 4">
    <name type="scientific">Anopheles minimus</name>
    <dbReference type="NCBI Taxonomy" id="112268"/>
    <lineage>
        <taxon>Eukaryota</taxon>
        <taxon>Metazoa</taxon>
        <taxon>Ecdysozoa</taxon>
        <taxon>Arthropoda</taxon>
        <taxon>Hexapoda</taxon>
        <taxon>Insecta</taxon>
        <taxon>Pterygota</taxon>
        <taxon>Neoptera</taxon>
        <taxon>Endopterygota</taxon>
        <taxon>Diptera</taxon>
        <taxon>Nematocera</taxon>
        <taxon>Culicoidea</taxon>
        <taxon>Culicidae</taxon>
        <taxon>Anophelinae</taxon>
        <taxon>Anopheles</taxon>
    </lineage>
</organism>